<dbReference type="InterPro" id="IPR029063">
    <property type="entry name" value="SAM-dependent_MTases_sf"/>
</dbReference>
<accession>A0ABT8ISQ8</accession>
<proteinExistence type="predicted"/>
<protein>
    <submittedName>
        <fullName evidence="2">Methyltransferase domain-containing protein</fullName>
    </submittedName>
</protein>
<evidence type="ECO:0000259" key="1">
    <source>
        <dbReference type="Pfam" id="PF08241"/>
    </source>
</evidence>
<dbReference type="InterPro" id="IPR013216">
    <property type="entry name" value="Methyltransf_11"/>
</dbReference>
<gene>
    <name evidence="2" type="ORF">NWF35_16325</name>
</gene>
<dbReference type="GO" id="GO:0032259">
    <property type="term" value="P:methylation"/>
    <property type="evidence" value="ECO:0007669"/>
    <property type="project" value="UniProtKB-KW"/>
</dbReference>
<dbReference type="CDD" id="cd02440">
    <property type="entry name" value="AdoMet_MTases"/>
    <property type="match status" value="1"/>
</dbReference>
<organism evidence="2 3">
    <name type="scientific">Polycladomyces subterraneus</name>
    <dbReference type="NCBI Taxonomy" id="1016997"/>
    <lineage>
        <taxon>Bacteria</taxon>
        <taxon>Bacillati</taxon>
        <taxon>Bacillota</taxon>
        <taxon>Bacilli</taxon>
        <taxon>Bacillales</taxon>
        <taxon>Thermoactinomycetaceae</taxon>
        <taxon>Polycladomyces</taxon>
    </lineage>
</organism>
<reference evidence="2" key="1">
    <citation type="submission" date="2022-08" db="EMBL/GenBank/DDBJ databases">
        <title>Polycladomyces zharkentsis sp. nov., a novel thermophilic CMC and starch-degrading bacterium isolated from a geothermal spring in Kazakhstan.</title>
        <authorList>
            <person name="Mashzhan A."/>
            <person name="Kistaubaeva A."/>
            <person name="Javier-Lopez R."/>
            <person name="Birkeland N.-K."/>
        </authorList>
    </citation>
    <scope>NUCLEOTIDE SEQUENCE</scope>
    <source>
        <strain evidence="2">KSR 13</strain>
    </source>
</reference>
<keyword evidence="2" id="KW-0489">Methyltransferase</keyword>
<dbReference type="RefSeq" id="WP_301240562.1">
    <property type="nucleotide sequence ID" value="NZ_JANRHH010000055.1"/>
</dbReference>
<dbReference type="Proteomes" id="UP001174196">
    <property type="component" value="Unassembled WGS sequence"/>
</dbReference>
<dbReference type="EMBL" id="JANRHH010000055">
    <property type="protein sequence ID" value="MDN4595427.1"/>
    <property type="molecule type" value="Genomic_DNA"/>
</dbReference>
<dbReference type="GO" id="GO:0008168">
    <property type="term" value="F:methyltransferase activity"/>
    <property type="evidence" value="ECO:0007669"/>
    <property type="project" value="UniProtKB-KW"/>
</dbReference>
<evidence type="ECO:0000313" key="2">
    <source>
        <dbReference type="EMBL" id="MDN4595427.1"/>
    </source>
</evidence>
<sequence>MDIAYNRIGKTYDATRRADPEILRRLLRHLSAAQGEPVLEVACGTGNYTTALAEAGLRMTGVDVSDVMLSRARSKSAEVNWVQADAVQLPFADGSFRGALTVLAVHHLHDVVSVFREVYRVLDQGRYVIFTSSPEQMEQYWLNAYFPTMMQKAMERMPSVGQVADWLKEAGFTLVEAETYLIPEDHQDAFLYGLKHRPGAYLDPQVRAGISAFAQLADEQEVTEGCCKLERDIVSGQIGEAIKQWGSIKGDYTFVIAEKNRSVSD</sequence>
<dbReference type="Gene3D" id="3.40.50.150">
    <property type="entry name" value="Vaccinia Virus protein VP39"/>
    <property type="match status" value="1"/>
</dbReference>
<keyword evidence="3" id="KW-1185">Reference proteome</keyword>
<evidence type="ECO:0000313" key="3">
    <source>
        <dbReference type="Proteomes" id="UP001174196"/>
    </source>
</evidence>
<keyword evidence="2" id="KW-0808">Transferase</keyword>
<dbReference type="PANTHER" id="PTHR43861">
    <property type="entry name" value="TRANS-ACONITATE 2-METHYLTRANSFERASE-RELATED"/>
    <property type="match status" value="1"/>
</dbReference>
<dbReference type="PANTHER" id="PTHR43861:SF1">
    <property type="entry name" value="TRANS-ACONITATE 2-METHYLTRANSFERASE"/>
    <property type="match status" value="1"/>
</dbReference>
<dbReference type="Pfam" id="PF08241">
    <property type="entry name" value="Methyltransf_11"/>
    <property type="match status" value="1"/>
</dbReference>
<name>A0ABT8ISQ8_9BACL</name>
<dbReference type="SUPFAM" id="SSF53335">
    <property type="entry name" value="S-adenosyl-L-methionine-dependent methyltransferases"/>
    <property type="match status" value="1"/>
</dbReference>
<comment type="caution">
    <text evidence="2">The sequence shown here is derived from an EMBL/GenBank/DDBJ whole genome shotgun (WGS) entry which is preliminary data.</text>
</comment>
<feature type="domain" description="Methyltransferase type 11" evidence="1">
    <location>
        <begin position="39"/>
        <end position="130"/>
    </location>
</feature>